<reference evidence="6 7" key="1">
    <citation type="journal article" date="2020" name="Syst. Appl. Microbiol.">
        <title>Arthrospiribacter ruber gen. nov., sp. nov., a novel bacterium isolated from Arthrospira cultures.</title>
        <authorList>
            <person name="Waleron M."/>
            <person name="Misztak A."/>
            <person name="Waleron M.M."/>
            <person name="Furmaniak M."/>
            <person name="Mrozik A."/>
            <person name="Waleron K."/>
        </authorList>
    </citation>
    <scope>NUCLEOTIDE SEQUENCE [LARGE SCALE GENOMIC DNA]</scope>
    <source>
        <strain evidence="6 7">DPMB0001</strain>
    </source>
</reference>
<feature type="transmembrane region" description="Helical" evidence="4">
    <location>
        <begin position="134"/>
        <end position="155"/>
    </location>
</feature>
<dbReference type="PANTHER" id="PTHR23521">
    <property type="entry name" value="TRANSPORTER MFS SUPERFAMILY"/>
    <property type="match status" value="1"/>
</dbReference>
<evidence type="ECO:0000256" key="1">
    <source>
        <dbReference type="ARBA" id="ARBA00022692"/>
    </source>
</evidence>
<feature type="transmembrane region" description="Helical" evidence="4">
    <location>
        <begin position="366"/>
        <end position="388"/>
    </location>
</feature>
<dbReference type="Pfam" id="PF07690">
    <property type="entry name" value="MFS_1"/>
    <property type="match status" value="1"/>
</dbReference>
<feature type="transmembrane region" description="Helical" evidence="4">
    <location>
        <begin position="102"/>
        <end position="122"/>
    </location>
</feature>
<evidence type="ECO:0000259" key="5">
    <source>
        <dbReference type="PROSITE" id="PS50850"/>
    </source>
</evidence>
<feature type="transmembrane region" description="Helical" evidence="4">
    <location>
        <begin position="78"/>
        <end position="96"/>
    </location>
</feature>
<feature type="transmembrane region" description="Helical" evidence="4">
    <location>
        <begin position="252"/>
        <end position="272"/>
    </location>
</feature>
<keyword evidence="1 4" id="KW-0812">Transmembrane</keyword>
<dbReference type="EMBL" id="RPHB01000005">
    <property type="protein sequence ID" value="MBW3468651.1"/>
    <property type="molecule type" value="Genomic_DNA"/>
</dbReference>
<sequence length="398" mass="43407">MQSQKSTPPYILFTIVISQFLCTSLWFAGNAILPELVANFGLAPSYLGHLTSAVQLGFISGTLLFAILTLADRFPPSSLFFLCSVLASVCNFILSLDTLNAITALTSRFGTGFFLAGIYPVGMKIASDYYQKGLGKSLGLLVGALVMGTAFPHFIRSFTAGLEWHYVVYLTSLGSLIGGTCMLLFVPNGPYRSPSKEFDFSLFMTVFKEYNFRKAAFGYFGHMWELYAFWAFLPVFLTAYSDIHGRGFDLSFWSFVIIAVGGISCALGGILSERSSPKAIAQTALFLSGTCCFLSPLMFWQQSPILLLVFLVFWGTVVTADSPMFSTLVAQSAPAQNKGTGLTIVNCIGFGITIFSIQLLNWVQTAVHPMFLLVTLSIGPILGLVHFIKFGKSINKGK</sequence>
<name>A0A951MFN7_9BACT</name>
<evidence type="ECO:0000313" key="6">
    <source>
        <dbReference type="EMBL" id="MBW3468651.1"/>
    </source>
</evidence>
<dbReference type="GO" id="GO:0022857">
    <property type="term" value="F:transmembrane transporter activity"/>
    <property type="evidence" value="ECO:0007669"/>
    <property type="project" value="InterPro"/>
</dbReference>
<feature type="domain" description="Major facilitator superfamily (MFS) profile" evidence="5">
    <location>
        <begin position="11"/>
        <end position="395"/>
    </location>
</feature>
<feature type="transmembrane region" description="Helical" evidence="4">
    <location>
        <begin position="342"/>
        <end position="360"/>
    </location>
</feature>
<dbReference type="PROSITE" id="PS50850">
    <property type="entry name" value="MFS"/>
    <property type="match status" value="1"/>
</dbReference>
<feature type="transmembrane region" description="Helical" evidence="4">
    <location>
        <begin position="12"/>
        <end position="33"/>
    </location>
</feature>
<keyword evidence="3 4" id="KW-0472">Membrane</keyword>
<feature type="transmembrane region" description="Helical" evidence="4">
    <location>
        <begin position="305"/>
        <end position="330"/>
    </location>
</feature>
<accession>A0A951MFN7</accession>
<dbReference type="InterPro" id="IPR011701">
    <property type="entry name" value="MFS"/>
</dbReference>
<evidence type="ECO:0000313" key="7">
    <source>
        <dbReference type="Proteomes" id="UP000727490"/>
    </source>
</evidence>
<dbReference type="InterPro" id="IPR020846">
    <property type="entry name" value="MFS_dom"/>
</dbReference>
<dbReference type="PANTHER" id="PTHR23521:SF3">
    <property type="entry name" value="MFS TRANSPORTER"/>
    <property type="match status" value="1"/>
</dbReference>
<keyword evidence="2 4" id="KW-1133">Transmembrane helix</keyword>
<dbReference type="Proteomes" id="UP000727490">
    <property type="component" value="Unassembled WGS sequence"/>
</dbReference>
<feature type="transmembrane region" description="Helical" evidence="4">
    <location>
        <begin position="167"/>
        <end position="186"/>
    </location>
</feature>
<protein>
    <submittedName>
        <fullName evidence="6">MFS transporter</fullName>
    </submittedName>
</protein>
<dbReference type="RefSeq" id="WP_219290288.1">
    <property type="nucleotide sequence ID" value="NZ_RPHB01000005.1"/>
</dbReference>
<comment type="caution">
    <text evidence="6">The sequence shown here is derived from an EMBL/GenBank/DDBJ whole genome shotgun (WGS) entry which is preliminary data.</text>
</comment>
<evidence type="ECO:0000256" key="3">
    <source>
        <dbReference type="ARBA" id="ARBA00023136"/>
    </source>
</evidence>
<dbReference type="AlphaFoldDB" id="A0A951MFN7"/>
<keyword evidence="7" id="KW-1185">Reference proteome</keyword>
<organism evidence="6 7">
    <name type="scientific">Arthrospiribacter ruber</name>
    <dbReference type="NCBI Taxonomy" id="2487934"/>
    <lineage>
        <taxon>Bacteria</taxon>
        <taxon>Pseudomonadati</taxon>
        <taxon>Bacteroidota</taxon>
        <taxon>Cytophagia</taxon>
        <taxon>Cytophagales</taxon>
        <taxon>Cyclobacteriaceae</taxon>
        <taxon>Arthrospiribacter</taxon>
    </lineage>
</organism>
<evidence type="ECO:0000256" key="4">
    <source>
        <dbReference type="SAM" id="Phobius"/>
    </source>
</evidence>
<feature type="transmembrane region" description="Helical" evidence="4">
    <location>
        <begin position="279"/>
        <end position="299"/>
    </location>
</feature>
<evidence type="ECO:0000256" key="2">
    <source>
        <dbReference type="ARBA" id="ARBA00022989"/>
    </source>
</evidence>
<dbReference type="GO" id="GO:0005886">
    <property type="term" value="C:plasma membrane"/>
    <property type="evidence" value="ECO:0007669"/>
    <property type="project" value="TreeGrafter"/>
</dbReference>
<proteinExistence type="predicted"/>
<feature type="transmembrane region" description="Helical" evidence="4">
    <location>
        <begin position="217"/>
        <end position="240"/>
    </location>
</feature>
<feature type="transmembrane region" description="Helical" evidence="4">
    <location>
        <begin position="53"/>
        <end position="71"/>
    </location>
</feature>
<gene>
    <name evidence="6" type="ORF">EGN73_12625</name>
</gene>